<sequence>MPRKILVWVDREHTPEHPAVYVHTSLCNRGALTRNGAQAVNEALAEVDPDLSLSTARTCAAHAMTV</sequence>
<organism evidence="1 2">
    <name type="scientific">Streptomyces citrinus</name>
    <dbReference type="NCBI Taxonomy" id="3118173"/>
    <lineage>
        <taxon>Bacteria</taxon>
        <taxon>Bacillati</taxon>
        <taxon>Actinomycetota</taxon>
        <taxon>Actinomycetes</taxon>
        <taxon>Kitasatosporales</taxon>
        <taxon>Streptomycetaceae</taxon>
        <taxon>Streptomyces</taxon>
    </lineage>
</organism>
<proteinExistence type="predicted"/>
<protein>
    <submittedName>
        <fullName evidence="1">Uncharacterized protein</fullName>
    </submittedName>
</protein>
<name>A0ACD5AF23_9ACTN</name>
<gene>
    <name evidence="1" type="ORF">V2W30_22485</name>
</gene>
<dbReference type="EMBL" id="CP146022">
    <property type="protein sequence ID" value="WWQ65816.1"/>
    <property type="molecule type" value="Genomic_DNA"/>
</dbReference>
<reference evidence="1" key="1">
    <citation type="journal article" date="2025" name="Int. J. Syst. Evol. Microbiol.">
        <title>Streptomyces citrinus sp. nov., with yellow diffusible pigment.</title>
        <authorList>
            <person name="He Y."/>
            <person name="Yang E."/>
            <person name="Xu J."/>
            <person name="Sun Y."/>
            <person name="Sun L."/>
        </authorList>
    </citation>
    <scope>NUCLEOTIDE SEQUENCE</scope>
    <source>
        <strain evidence="1">Q6</strain>
    </source>
</reference>
<accession>A0ACD5AF23</accession>
<keyword evidence="2" id="KW-1185">Reference proteome</keyword>
<evidence type="ECO:0000313" key="1">
    <source>
        <dbReference type="EMBL" id="WWQ65816.1"/>
    </source>
</evidence>
<evidence type="ECO:0000313" key="2">
    <source>
        <dbReference type="Proteomes" id="UP001432251"/>
    </source>
</evidence>
<dbReference type="Proteomes" id="UP001432251">
    <property type="component" value="Chromosome"/>
</dbReference>